<protein>
    <recommendedName>
        <fullName evidence="3">T9SS C-terminal target domain-containing protein</fullName>
    </recommendedName>
</protein>
<dbReference type="SUPFAM" id="SSF63825">
    <property type="entry name" value="YWTD domain"/>
    <property type="match status" value="1"/>
</dbReference>
<name>A0ABY3NAR2_ELIMR</name>
<dbReference type="Proteomes" id="UP000324513">
    <property type="component" value="Unassembled WGS sequence"/>
</dbReference>
<evidence type="ECO:0008006" key="3">
    <source>
        <dbReference type="Google" id="ProtNLM"/>
    </source>
</evidence>
<evidence type="ECO:0000313" key="2">
    <source>
        <dbReference type="Proteomes" id="UP000324513"/>
    </source>
</evidence>
<reference evidence="1 2" key="1">
    <citation type="submission" date="2019-07" db="EMBL/GenBank/DDBJ databases">
        <title>Genomic Encyclopedia of Archaeal and Bacterial Type Strains, Phase II (KMG-II): from individual species to whole genera.</title>
        <authorList>
            <person name="Goeker M."/>
        </authorList>
    </citation>
    <scope>NUCLEOTIDE SEQUENCE [LARGE SCALE GENOMIC DNA]</scope>
    <source>
        <strain evidence="1 2">DSM 14571</strain>
    </source>
</reference>
<sequence length="304" mass="34797">MQLVVSWPTKQLKVKLKYLFIALVMAQVSFAQEVRTLKLKPFEKTLISDTLKESSGLTIIKGKLLSFNDSGNPAEIYELNPNNGSIGKTYKTNAVNIDWEAITNDSENIYVGDFGNNLGNRKDLTIYKIPFNPETENLTYTSRINFFYPEQQDFSSRNRNNDFDAEAMIFLNGKIHLFTKEWKSKSVSHYIIDPTTETLQPAQKTESYQSDFVVTDASYYQGKLYLIGYTKGANIYLLSCEETAPGVFFSGKIQKYFLGMATRFGQIEGLTATEEGLYISGEQFRFKIINARQRLYFLPFKELN</sequence>
<proteinExistence type="predicted"/>
<keyword evidence="2" id="KW-1185">Reference proteome</keyword>
<organism evidence="1 2">
    <name type="scientific">Elizabethkingia miricola</name>
    <name type="common">Chryseobacterium miricola</name>
    <dbReference type="NCBI Taxonomy" id="172045"/>
    <lineage>
        <taxon>Bacteria</taxon>
        <taxon>Pseudomonadati</taxon>
        <taxon>Bacteroidota</taxon>
        <taxon>Flavobacteriia</taxon>
        <taxon>Flavobacteriales</taxon>
        <taxon>Weeksellaceae</taxon>
        <taxon>Elizabethkingia</taxon>
    </lineage>
</organism>
<comment type="caution">
    <text evidence="1">The sequence shown here is derived from an EMBL/GenBank/DDBJ whole genome shotgun (WGS) entry which is preliminary data.</text>
</comment>
<accession>A0ABY3NAR2</accession>
<evidence type="ECO:0000313" key="1">
    <source>
        <dbReference type="EMBL" id="TYO84622.1"/>
    </source>
</evidence>
<dbReference type="EMBL" id="VNHK01000020">
    <property type="protein sequence ID" value="TYO84622.1"/>
    <property type="molecule type" value="Genomic_DNA"/>
</dbReference>
<gene>
    <name evidence="1" type="ORF">LX74_03951</name>
</gene>